<evidence type="ECO:0000256" key="1">
    <source>
        <dbReference type="SAM" id="SignalP"/>
    </source>
</evidence>
<dbReference type="PANTHER" id="PTHR43649">
    <property type="entry name" value="ARABINOSE-BINDING PROTEIN-RELATED"/>
    <property type="match status" value="1"/>
</dbReference>
<dbReference type="SUPFAM" id="SSF53850">
    <property type="entry name" value="Periplasmic binding protein-like II"/>
    <property type="match status" value="1"/>
</dbReference>
<accession>A0ABV1VXA5</accession>
<gene>
    <name evidence="2" type="ORF">ABT317_05820</name>
</gene>
<keyword evidence="3" id="KW-1185">Reference proteome</keyword>
<reference evidence="2 3" key="1">
    <citation type="submission" date="2024-06" db="EMBL/GenBank/DDBJ databases">
        <title>The Natural Products Discovery Center: Release of the First 8490 Sequenced Strains for Exploring Actinobacteria Biosynthetic Diversity.</title>
        <authorList>
            <person name="Kalkreuter E."/>
            <person name="Kautsar S.A."/>
            <person name="Yang D."/>
            <person name="Bader C.D."/>
            <person name="Teijaro C.N."/>
            <person name="Fluegel L."/>
            <person name="Davis C.M."/>
            <person name="Simpson J.R."/>
            <person name="Lauterbach L."/>
            <person name="Steele A.D."/>
            <person name="Gui C."/>
            <person name="Meng S."/>
            <person name="Li G."/>
            <person name="Viehrig K."/>
            <person name="Ye F."/>
            <person name="Su P."/>
            <person name="Kiefer A.F."/>
            <person name="Nichols A."/>
            <person name="Cepeda A.J."/>
            <person name="Yan W."/>
            <person name="Fan B."/>
            <person name="Jiang Y."/>
            <person name="Adhikari A."/>
            <person name="Zheng C.-J."/>
            <person name="Schuster L."/>
            <person name="Cowan T.M."/>
            <person name="Smanski M.J."/>
            <person name="Chevrette M.G."/>
            <person name="De Carvalho L.P.S."/>
            <person name="Shen B."/>
        </authorList>
    </citation>
    <scope>NUCLEOTIDE SEQUENCE [LARGE SCALE GENOMIC DNA]</scope>
    <source>
        <strain evidence="2 3">NPDC000634</strain>
    </source>
</reference>
<evidence type="ECO:0000313" key="2">
    <source>
        <dbReference type="EMBL" id="MER6976558.1"/>
    </source>
</evidence>
<dbReference type="Proteomes" id="UP001458415">
    <property type="component" value="Unassembled WGS sequence"/>
</dbReference>
<feature type="chain" id="PRO_5045885908" evidence="1">
    <location>
        <begin position="22"/>
        <end position="465"/>
    </location>
</feature>
<dbReference type="PROSITE" id="PS51257">
    <property type="entry name" value="PROKAR_LIPOPROTEIN"/>
    <property type="match status" value="1"/>
</dbReference>
<organism evidence="2 3">
    <name type="scientific">Streptomyces carpinensis</name>
    <dbReference type="NCBI Taxonomy" id="66369"/>
    <lineage>
        <taxon>Bacteria</taxon>
        <taxon>Bacillati</taxon>
        <taxon>Actinomycetota</taxon>
        <taxon>Actinomycetes</taxon>
        <taxon>Kitasatosporales</taxon>
        <taxon>Streptomycetaceae</taxon>
        <taxon>Streptomyces</taxon>
    </lineage>
</organism>
<comment type="caution">
    <text evidence="2">The sequence shown here is derived from an EMBL/GenBank/DDBJ whole genome shotgun (WGS) entry which is preliminary data.</text>
</comment>
<evidence type="ECO:0000313" key="3">
    <source>
        <dbReference type="Proteomes" id="UP001458415"/>
    </source>
</evidence>
<dbReference type="CDD" id="cd14748">
    <property type="entry name" value="PBP2_UgpB"/>
    <property type="match status" value="1"/>
</dbReference>
<keyword evidence="1" id="KW-0732">Signal</keyword>
<feature type="signal peptide" evidence="1">
    <location>
        <begin position="1"/>
        <end position="21"/>
    </location>
</feature>
<dbReference type="RefSeq" id="WP_086725473.1">
    <property type="nucleotide sequence ID" value="NZ_MUBM01000093.1"/>
</dbReference>
<sequence>MRISKRFATATVAALAALSLAACGSSTGGGAASGSGSLPTLGANDKVTITFESYNVAQGGTWADTVTKLISGFEAQHPNITVKPQAPANLTGSNTAYAANLQAEILAGKAPDVAQETFDALDWMATQGVVDPLQDVVGNQAINEAFDGKNLSTTHPGTWPMNPKARALATENGKTYGMPYVFSTPVLWYNKTALDKLGITMPAAPTWDDIEAIGKKLTAAGHKSPVSIPCTVTGGDWCMQGIIKSAGGHIVSPDKKTIQFGDAGSVTAVAKMRKLYDEGILLNADAATMTTAFAKGKSLIQLTTSNSLATFTAGAKAGGWQLAATKMPAFTGQTPAPTNSGSALFMVHQAQPDPKKQAAAWEFIKYVTGPDGVDAITNGIGYVPIRDTMASDPRGPLNKWYASTPGAKVNVDQLQELQTWDAYPGNNYAQISKVFSDAVQNSVYLGKDPQDTLTQAQRDAQALVK</sequence>
<proteinExistence type="predicted"/>
<dbReference type="Gene3D" id="3.40.190.10">
    <property type="entry name" value="Periplasmic binding protein-like II"/>
    <property type="match status" value="1"/>
</dbReference>
<dbReference type="Pfam" id="PF01547">
    <property type="entry name" value="SBP_bac_1"/>
    <property type="match status" value="1"/>
</dbReference>
<dbReference type="PANTHER" id="PTHR43649:SF12">
    <property type="entry name" value="DIACETYLCHITOBIOSE BINDING PROTEIN DASA"/>
    <property type="match status" value="1"/>
</dbReference>
<name>A0ABV1VXA5_9ACTN</name>
<dbReference type="InterPro" id="IPR050490">
    <property type="entry name" value="Bact_solute-bd_prot1"/>
</dbReference>
<dbReference type="EMBL" id="JBEPCU010000051">
    <property type="protein sequence ID" value="MER6976558.1"/>
    <property type="molecule type" value="Genomic_DNA"/>
</dbReference>
<protein>
    <submittedName>
        <fullName evidence="2">ABC transporter substrate-binding protein</fullName>
    </submittedName>
</protein>
<dbReference type="InterPro" id="IPR006059">
    <property type="entry name" value="SBP"/>
</dbReference>